<name>A0A1K0FD16_9ACTN</name>
<accession>A0A1K0FD16</accession>
<sequence length="85" mass="9302">MSRVAPVRAGDVIQVAEPDYCYGVGSITLRITTVHYLVYLDDGPWVVVDGIPLWPNGYEGEERYAQIRVTGIQHLPGGPASRTTS</sequence>
<comment type="caution">
    <text evidence="1">The sequence shown here is derived from an EMBL/GenBank/DDBJ whole genome shotgun (WGS) entry which is preliminary data.</text>
</comment>
<reference evidence="1 2" key="1">
    <citation type="submission" date="2016-09" db="EMBL/GenBank/DDBJ databases">
        <title>Couchioplanes caeruleus draft genome sequence.</title>
        <authorList>
            <person name="Sheehan J."/>
            <person name="Caffrey P."/>
        </authorList>
    </citation>
    <scope>NUCLEOTIDE SEQUENCE [LARGE SCALE GENOMIC DNA]</scope>
    <source>
        <strain evidence="1 2">DSM 43634</strain>
    </source>
</reference>
<dbReference type="AlphaFoldDB" id="A0A1K0FD16"/>
<keyword evidence="2" id="KW-1185">Reference proteome</keyword>
<dbReference type="Proteomes" id="UP000182486">
    <property type="component" value="Unassembled WGS sequence"/>
</dbReference>
<organism evidence="1 2">
    <name type="scientific">Couchioplanes caeruleus subsp. caeruleus</name>
    <dbReference type="NCBI Taxonomy" id="56427"/>
    <lineage>
        <taxon>Bacteria</taxon>
        <taxon>Bacillati</taxon>
        <taxon>Actinomycetota</taxon>
        <taxon>Actinomycetes</taxon>
        <taxon>Micromonosporales</taxon>
        <taxon>Micromonosporaceae</taxon>
        <taxon>Couchioplanes</taxon>
    </lineage>
</organism>
<evidence type="ECO:0000313" key="1">
    <source>
        <dbReference type="EMBL" id="OJF10735.1"/>
    </source>
</evidence>
<evidence type="ECO:0000313" key="2">
    <source>
        <dbReference type="Proteomes" id="UP000182486"/>
    </source>
</evidence>
<dbReference type="EMBL" id="MEIA01000460">
    <property type="protein sequence ID" value="OJF10735.1"/>
    <property type="molecule type" value="Genomic_DNA"/>
</dbReference>
<gene>
    <name evidence="1" type="ORF">BG844_30190</name>
</gene>
<dbReference type="RefSeq" id="WP_071808722.1">
    <property type="nucleotide sequence ID" value="NZ_MEIA01000460.1"/>
</dbReference>
<protein>
    <submittedName>
        <fullName evidence="1">Uncharacterized protein</fullName>
    </submittedName>
</protein>
<proteinExistence type="predicted"/>